<proteinExistence type="predicted"/>
<name>A0A1L9AVC7_9BACT</name>
<gene>
    <name evidence="1" type="ORF">BON30_46320</name>
</gene>
<organism evidence="1 2">
    <name type="scientific">Cystobacter ferrugineus</name>
    <dbReference type="NCBI Taxonomy" id="83449"/>
    <lineage>
        <taxon>Bacteria</taxon>
        <taxon>Pseudomonadati</taxon>
        <taxon>Myxococcota</taxon>
        <taxon>Myxococcia</taxon>
        <taxon>Myxococcales</taxon>
        <taxon>Cystobacterineae</taxon>
        <taxon>Archangiaceae</taxon>
        <taxon>Cystobacter</taxon>
    </lineage>
</organism>
<dbReference type="EMBL" id="MPIN01000025">
    <property type="protein sequence ID" value="OJH33944.1"/>
    <property type="molecule type" value="Genomic_DNA"/>
</dbReference>
<accession>A0A1L9AVC7</accession>
<evidence type="ECO:0000313" key="1">
    <source>
        <dbReference type="EMBL" id="OJH33944.1"/>
    </source>
</evidence>
<reference evidence="1 2" key="2">
    <citation type="submission" date="2016-12" db="EMBL/GenBank/DDBJ databases">
        <title>Draft Genome Sequence of Cystobacter ferrugineus Strain Cbfe23.</title>
        <authorList>
            <person name="Akbar S."/>
            <person name="Dowd S.E."/>
            <person name="Stevens D.C."/>
        </authorList>
    </citation>
    <scope>NUCLEOTIDE SEQUENCE [LARGE SCALE GENOMIC DNA]</scope>
    <source>
        <strain evidence="1 2">Cbfe23</strain>
    </source>
</reference>
<comment type="caution">
    <text evidence="1">The sequence shown here is derived from an EMBL/GenBank/DDBJ whole genome shotgun (WGS) entry which is preliminary data.</text>
</comment>
<keyword evidence="2" id="KW-1185">Reference proteome</keyword>
<dbReference type="Proteomes" id="UP000182229">
    <property type="component" value="Unassembled WGS sequence"/>
</dbReference>
<dbReference type="AlphaFoldDB" id="A0A1L9AVC7"/>
<evidence type="ECO:0000313" key="2">
    <source>
        <dbReference type="Proteomes" id="UP000182229"/>
    </source>
</evidence>
<reference evidence="2" key="1">
    <citation type="submission" date="2016-11" db="EMBL/GenBank/DDBJ databases">
        <authorList>
            <person name="Shukria A."/>
            <person name="Stevens D.C."/>
        </authorList>
    </citation>
    <scope>NUCLEOTIDE SEQUENCE [LARGE SCALE GENOMIC DNA]</scope>
    <source>
        <strain evidence="2">Cbfe23</strain>
    </source>
</reference>
<protein>
    <submittedName>
        <fullName evidence="1">Uncharacterized protein</fullName>
    </submittedName>
</protein>
<sequence length="189" mass="21700">MDEVAEALKRAGCPTFAPWLDFQARYGGYVEDLGKDEAIWGLLHREPYWLPPGEVQVDLEGDVRRITCAEVHPSYDFWLTSSGEFFSMGGGGHYENFDVRVERGAVFWEGKVRGRAWRLDWDVLKIVGSVEELRQRVRAEMVPEASDKYSTCWRSDELILVAGEDRPLVWVDANRREHLLSQLGSRAPR</sequence>